<sequence>MNQEGIFRPRSSHATIENLRTQFDSRGDANLDECGIIMAIAGMLKVFFNEIPETIIPTRMTAQFLTIHKRYQKDPKSCVTHQKPQLNELPDEHYDLLKHVIRFLTIVACNQQITKMSPMSLVIVFGPNCSCQASGSLRLKTKAPLTRLCTLLLTTTRYSREVMSMLQTCTGRGKGTIKSLTARPRRK</sequence>
<evidence type="ECO:0000313" key="2">
    <source>
        <dbReference type="EMBL" id="KAH3733244.1"/>
    </source>
</evidence>
<dbReference type="InterPro" id="IPR008936">
    <property type="entry name" value="Rho_GTPase_activation_prot"/>
</dbReference>
<dbReference type="Gene3D" id="1.10.555.10">
    <property type="entry name" value="Rho GTPase activation protein"/>
    <property type="match status" value="1"/>
</dbReference>
<dbReference type="SMART" id="SM00324">
    <property type="entry name" value="RhoGAP"/>
    <property type="match status" value="1"/>
</dbReference>
<comment type="caution">
    <text evidence="2">The sequence shown here is derived from an EMBL/GenBank/DDBJ whole genome shotgun (WGS) entry which is preliminary data.</text>
</comment>
<keyword evidence="3" id="KW-1185">Reference proteome</keyword>
<dbReference type="Proteomes" id="UP000828390">
    <property type="component" value="Unassembled WGS sequence"/>
</dbReference>
<dbReference type="EMBL" id="JAIWYP010000011">
    <property type="protein sequence ID" value="KAH3733244.1"/>
    <property type="molecule type" value="Genomic_DNA"/>
</dbReference>
<dbReference type="GO" id="GO:0007165">
    <property type="term" value="P:signal transduction"/>
    <property type="evidence" value="ECO:0007669"/>
    <property type="project" value="InterPro"/>
</dbReference>
<organism evidence="2 3">
    <name type="scientific">Dreissena polymorpha</name>
    <name type="common">Zebra mussel</name>
    <name type="synonym">Mytilus polymorpha</name>
    <dbReference type="NCBI Taxonomy" id="45954"/>
    <lineage>
        <taxon>Eukaryota</taxon>
        <taxon>Metazoa</taxon>
        <taxon>Spiralia</taxon>
        <taxon>Lophotrochozoa</taxon>
        <taxon>Mollusca</taxon>
        <taxon>Bivalvia</taxon>
        <taxon>Autobranchia</taxon>
        <taxon>Heteroconchia</taxon>
        <taxon>Euheterodonta</taxon>
        <taxon>Imparidentia</taxon>
        <taxon>Neoheterodontei</taxon>
        <taxon>Myida</taxon>
        <taxon>Dreissenoidea</taxon>
        <taxon>Dreissenidae</taxon>
        <taxon>Dreissena</taxon>
    </lineage>
</organism>
<evidence type="ECO:0000313" key="3">
    <source>
        <dbReference type="Proteomes" id="UP000828390"/>
    </source>
</evidence>
<dbReference type="SUPFAM" id="SSF48350">
    <property type="entry name" value="GTPase activation domain, GAP"/>
    <property type="match status" value="1"/>
</dbReference>
<dbReference type="PANTHER" id="PTHR15904">
    <property type="entry name" value="FAM13"/>
    <property type="match status" value="1"/>
</dbReference>
<name>A0A9D4CV82_DREPO</name>
<dbReference type="PROSITE" id="PS50238">
    <property type="entry name" value="RHOGAP"/>
    <property type="match status" value="1"/>
</dbReference>
<gene>
    <name evidence="2" type="ORF">DPMN_039669</name>
</gene>
<dbReference type="PANTHER" id="PTHR15904:SF17">
    <property type="entry name" value="RHO-GAP DOMAIN-CONTAINING PROTEIN"/>
    <property type="match status" value="1"/>
</dbReference>
<reference evidence="2" key="1">
    <citation type="journal article" date="2019" name="bioRxiv">
        <title>The Genome of the Zebra Mussel, Dreissena polymorpha: A Resource for Invasive Species Research.</title>
        <authorList>
            <person name="McCartney M.A."/>
            <person name="Auch B."/>
            <person name="Kono T."/>
            <person name="Mallez S."/>
            <person name="Zhang Y."/>
            <person name="Obille A."/>
            <person name="Becker A."/>
            <person name="Abrahante J.E."/>
            <person name="Garbe J."/>
            <person name="Badalamenti J.P."/>
            <person name="Herman A."/>
            <person name="Mangelson H."/>
            <person name="Liachko I."/>
            <person name="Sullivan S."/>
            <person name="Sone E.D."/>
            <person name="Koren S."/>
            <person name="Silverstein K.A.T."/>
            <person name="Beckman K.B."/>
            <person name="Gohl D.M."/>
        </authorList>
    </citation>
    <scope>NUCLEOTIDE SEQUENCE</scope>
    <source>
        <strain evidence="2">Duluth1</strain>
        <tissue evidence="2">Whole animal</tissue>
    </source>
</reference>
<dbReference type="InterPro" id="IPR039102">
    <property type="entry name" value="FAM13"/>
</dbReference>
<evidence type="ECO:0000259" key="1">
    <source>
        <dbReference type="PROSITE" id="PS50238"/>
    </source>
</evidence>
<proteinExistence type="predicted"/>
<dbReference type="AlphaFoldDB" id="A0A9D4CV82"/>
<dbReference type="InterPro" id="IPR000198">
    <property type="entry name" value="RhoGAP_dom"/>
</dbReference>
<reference evidence="2" key="2">
    <citation type="submission" date="2020-11" db="EMBL/GenBank/DDBJ databases">
        <authorList>
            <person name="McCartney M.A."/>
            <person name="Auch B."/>
            <person name="Kono T."/>
            <person name="Mallez S."/>
            <person name="Becker A."/>
            <person name="Gohl D.M."/>
            <person name="Silverstein K.A.T."/>
            <person name="Koren S."/>
            <person name="Bechman K.B."/>
            <person name="Herman A."/>
            <person name="Abrahante J.E."/>
            <person name="Garbe J."/>
        </authorList>
    </citation>
    <scope>NUCLEOTIDE SEQUENCE</scope>
    <source>
        <strain evidence="2">Duluth1</strain>
        <tissue evidence="2">Whole animal</tissue>
    </source>
</reference>
<feature type="domain" description="Rho-GAP" evidence="1">
    <location>
        <begin position="1"/>
        <end position="163"/>
    </location>
</feature>
<accession>A0A9D4CV82</accession>
<dbReference type="CDD" id="cd00159">
    <property type="entry name" value="RhoGAP"/>
    <property type="match status" value="1"/>
</dbReference>
<dbReference type="Pfam" id="PF00620">
    <property type="entry name" value="RhoGAP"/>
    <property type="match status" value="1"/>
</dbReference>
<protein>
    <recommendedName>
        <fullName evidence="1">Rho-GAP domain-containing protein</fullName>
    </recommendedName>
</protein>